<gene>
    <name evidence="1" type="ORF">SAMN05421773_12442</name>
</gene>
<dbReference type="OrthoDB" id="4240854at2"/>
<organism evidence="1 2">
    <name type="scientific">Streptomyces aidingensis</name>
    <dbReference type="NCBI Taxonomy" id="910347"/>
    <lineage>
        <taxon>Bacteria</taxon>
        <taxon>Bacillati</taxon>
        <taxon>Actinomycetota</taxon>
        <taxon>Actinomycetes</taxon>
        <taxon>Kitasatosporales</taxon>
        <taxon>Streptomycetaceae</taxon>
        <taxon>Streptomyces</taxon>
    </lineage>
</organism>
<dbReference type="AlphaFoldDB" id="A0A1I1UG81"/>
<dbReference type="Proteomes" id="UP000199207">
    <property type="component" value="Unassembled WGS sequence"/>
</dbReference>
<evidence type="ECO:0000313" key="1">
    <source>
        <dbReference type="EMBL" id="SFD69841.1"/>
    </source>
</evidence>
<sequence length="109" mass="12502">MTSTHPEPFELDSDTAESYRHEITGALNSVVRACADIARDHSHRGFWTPTGTDNPTPDHHLLIELARTTVLNKLRMVLKCADTIAHSIELDEHRRRARHERIQSRRQGE</sequence>
<evidence type="ECO:0000313" key="2">
    <source>
        <dbReference type="Proteomes" id="UP000199207"/>
    </source>
</evidence>
<proteinExistence type="predicted"/>
<dbReference type="STRING" id="910347.SAMN05421773_12442"/>
<dbReference type="RefSeq" id="WP_093841499.1">
    <property type="nucleotide sequence ID" value="NZ_FOLM01000024.1"/>
</dbReference>
<protein>
    <submittedName>
        <fullName evidence="1">Uncharacterized protein</fullName>
    </submittedName>
</protein>
<name>A0A1I1UG81_9ACTN</name>
<keyword evidence="2" id="KW-1185">Reference proteome</keyword>
<accession>A0A1I1UG81</accession>
<dbReference type="EMBL" id="FOLM01000024">
    <property type="protein sequence ID" value="SFD69841.1"/>
    <property type="molecule type" value="Genomic_DNA"/>
</dbReference>
<reference evidence="1 2" key="1">
    <citation type="submission" date="2016-10" db="EMBL/GenBank/DDBJ databases">
        <authorList>
            <person name="de Groot N.N."/>
        </authorList>
    </citation>
    <scope>NUCLEOTIDE SEQUENCE [LARGE SCALE GENOMIC DNA]</scope>
    <source>
        <strain evidence="1 2">CGMCC 4.5739</strain>
    </source>
</reference>